<evidence type="ECO:0000313" key="5">
    <source>
        <dbReference type="Proteomes" id="UP000265140"/>
    </source>
</evidence>
<feature type="compositionally biased region" description="Basic and acidic residues" evidence="2">
    <location>
        <begin position="1"/>
        <end position="11"/>
    </location>
</feature>
<dbReference type="CDD" id="cd15466">
    <property type="entry name" value="CLU-central"/>
    <property type="match status" value="1"/>
</dbReference>
<dbReference type="Bgee" id="ENSELUG00000011824">
    <property type="expression patterns" value="Expressed in nose and 14 other cell types or tissues"/>
</dbReference>
<dbReference type="PANTHER" id="PTHR12601">
    <property type="entry name" value="EUKARYOTIC TRANSLATION INITIATION FACTOR 3 SUBUNIT EIF-3"/>
    <property type="match status" value="1"/>
</dbReference>
<dbReference type="Gene3D" id="1.25.40.10">
    <property type="entry name" value="Tetratricopeptide repeat domain"/>
    <property type="match status" value="2"/>
</dbReference>
<dbReference type="InterPro" id="IPR027523">
    <property type="entry name" value="CLU_prot"/>
</dbReference>
<dbReference type="InterPro" id="IPR011990">
    <property type="entry name" value="TPR-like_helical_dom_sf"/>
</dbReference>
<dbReference type="Ensembl" id="ENSELUT00000000609.3">
    <property type="protein sequence ID" value="ENSELUP00000011346.3"/>
    <property type="gene ID" value="ENSELUG00000011824.3"/>
</dbReference>
<dbReference type="GO" id="GO:0048312">
    <property type="term" value="P:intracellular distribution of mitochondria"/>
    <property type="evidence" value="ECO:0007669"/>
    <property type="project" value="TreeGrafter"/>
</dbReference>
<dbReference type="KEGG" id="els:105025572"/>
<dbReference type="Pfam" id="PF13236">
    <property type="entry name" value="CLU"/>
    <property type="match status" value="1"/>
</dbReference>
<evidence type="ECO:0000256" key="2">
    <source>
        <dbReference type="SAM" id="MobiDB-lite"/>
    </source>
</evidence>
<evidence type="ECO:0000256" key="1">
    <source>
        <dbReference type="ARBA" id="ARBA00022490"/>
    </source>
</evidence>
<feature type="region of interest" description="Disordered" evidence="2">
    <location>
        <begin position="1204"/>
        <end position="1245"/>
    </location>
</feature>
<feature type="domain" description="Clu" evidence="3">
    <location>
        <begin position="322"/>
        <end position="567"/>
    </location>
</feature>
<dbReference type="RefSeq" id="XP_028980491.2">
    <property type="nucleotide sequence ID" value="XM_029124658.2"/>
</dbReference>
<dbReference type="OMA" id="CHCFTDL"/>
<dbReference type="Pfam" id="PF12807">
    <property type="entry name" value="eIF3_p135"/>
    <property type="match status" value="1"/>
</dbReference>
<keyword evidence="1" id="KW-0963">Cytoplasm</keyword>
<reference evidence="4" key="2">
    <citation type="submission" date="2020-02" db="EMBL/GenBank/DDBJ databases">
        <title>Esox lucius (northern pike) genome, fEsoLuc1, primary haplotype.</title>
        <authorList>
            <person name="Myers G."/>
            <person name="Karagic N."/>
            <person name="Meyer A."/>
            <person name="Pippel M."/>
            <person name="Reichard M."/>
            <person name="Winkler S."/>
            <person name="Tracey A."/>
            <person name="Sims Y."/>
            <person name="Howe K."/>
            <person name="Rhie A."/>
            <person name="Formenti G."/>
            <person name="Durbin R."/>
            <person name="Fedrigo O."/>
            <person name="Jarvis E.D."/>
        </authorList>
    </citation>
    <scope>NUCLEOTIDE SEQUENCE [LARGE SCALE GENOMIC DNA]</scope>
</reference>
<organism evidence="4 5">
    <name type="scientific">Esox lucius</name>
    <name type="common">Northern pike</name>
    <dbReference type="NCBI Taxonomy" id="8010"/>
    <lineage>
        <taxon>Eukaryota</taxon>
        <taxon>Metazoa</taxon>
        <taxon>Chordata</taxon>
        <taxon>Craniata</taxon>
        <taxon>Vertebrata</taxon>
        <taxon>Euteleostomi</taxon>
        <taxon>Actinopterygii</taxon>
        <taxon>Neopterygii</taxon>
        <taxon>Teleostei</taxon>
        <taxon>Protacanthopterygii</taxon>
        <taxon>Esociformes</taxon>
        <taxon>Esocidae</taxon>
        <taxon>Esox</taxon>
    </lineage>
</organism>
<feature type="region of interest" description="Disordered" evidence="2">
    <location>
        <begin position="1"/>
        <end position="30"/>
    </location>
</feature>
<proteinExistence type="predicted"/>
<feature type="region of interest" description="Disordered" evidence="2">
    <location>
        <begin position="153"/>
        <end position="180"/>
    </location>
</feature>
<dbReference type="GO" id="GO:0005737">
    <property type="term" value="C:cytoplasm"/>
    <property type="evidence" value="ECO:0007669"/>
    <property type="project" value="TreeGrafter"/>
</dbReference>
<dbReference type="Proteomes" id="UP000265140">
    <property type="component" value="Chromosome 13"/>
</dbReference>
<feature type="compositionally biased region" description="Polar residues" evidence="2">
    <location>
        <begin position="159"/>
        <end position="171"/>
    </location>
</feature>
<dbReference type="PANTHER" id="PTHR12601:SF41">
    <property type="entry name" value="CLUSTERED MITOCHONDRIA PROTEIN HOMOLOG"/>
    <property type="match status" value="1"/>
</dbReference>
<feature type="compositionally biased region" description="Basic and acidic residues" evidence="2">
    <location>
        <begin position="1204"/>
        <end position="1221"/>
    </location>
</feature>
<dbReference type="InterPro" id="IPR023231">
    <property type="entry name" value="GSKIP_dom_sf"/>
</dbReference>
<keyword evidence="5" id="KW-1185">Reference proteome</keyword>
<dbReference type="SUPFAM" id="SSF48452">
    <property type="entry name" value="TPR-like"/>
    <property type="match status" value="2"/>
</dbReference>
<dbReference type="FunFam" id="3.30.2280.10:FF:000002">
    <property type="entry name" value="Clustered mitochondria protein homolog"/>
    <property type="match status" value="1"/>
</dbReference>
<dbReference type="SUPFAM" id="SSF103107">
    <property type="entry name" value="Hypothetical protein c14orf129, hspc210"/>
    <property type="match status" value="1"/>
</dbReference>
<reference evidence="5" key="1">
    <citation type="journal article" date="2014" name="PLoS ONE">
        <title>The genome and linkage map of the northern pike (Esox lucius): conserved synteny revealed between the salmonid sister group and the Neoteleostei.</title>
        <authorList>
            <person name="Rondeau E.B."/>
            <person name="Minkley D.R."/>
            <person name="Leong J.S."/>
            <person name="Messmer A.M."/>
            <person name="Jantzen J.R."/>
            <person name="von Schalburg K.R."/>
            <person name="Lemon C."/>
            <person name="Bird N.H."/>
            <person name="Koop B.F."/>
        </authorList>
    </citation>
    <scope>NUCLEOTIDE SEQUENCE</scope>
</reference>
<dbReference type="Pfam" id="PF13374">
    <property type="entry name" value="TPR_10"/>
    <property type="match status" value="2"/>
</dbReference>
<feature type="compositionally biased region" description="Polar residues" evidence="2">
    <location>
        <begin position="12"/>
        <end position="21"/>
    </location>
</feature>
<dbReference type="InterPro" id="IPR033646">
    <property type="entry name" value="CLU-central"/>
</dbReference>
<dbReference type="InterPro" id="IPR025697">
    <property type="entry name" value="CLU_dom"/>
</dbReference>
<dbReference type="STRING" id="8010.ENSELUP00000011346"/>
<dbReference type="GeneID" id="105025572"/>
<name>A0A3P8Y3W7_ESOLU</name>
<feature type="region of interest" description="Disordered" evidence="2">
    <location>
        <begin position="807"/>
        <end position="826"/>
    </location>
</feature>
<reference evidence="4" key="4">
    <citation type="submission" date="2025-09" db="UniProtKB">
        <authorList>
            <consortium name="Ensembl"/>
        </authorList>
    </citation>
    <scope>IDENTIFICATION</scope>
</reference>
<dbReference type="PROSITE" id="PS51823">
    <property type="entry name" value="CLU"/>
    <property type="match status" value="1"/>
</dbReference>
<evidence type="ECO:0000313" key="4">
    <source>
        <dbReference type="Ensembl" id="ENSELUP00000011346.3"/>
    </source>
</evidence>
<dbReference type="GeneTree" id="ENSGT00390000012485"/>
<sequence length="1496" mass="162509">MKDKAKRDQRTSDALTLTNGKTAAGMKQEDDTSFPVKIQGAGVEPFELQVHGFWLVQEAVMAVLGREEVCPRSNLSLGLSGMTLDPLAELQSIKSLRPGATLRLVEEPYSPRSARVHLARVLELLRAVGPNDALTEGRSPTVLDTLTHRYSSDFPVPSNGKSLKRSSSNTKAEPANPDGALPEYILPGVAERPLLAMLPHKTQPTVPSFLQDLTLSCWNPPPGHRKIQGDFLYITVATLEGRTCDITSCPRGFFLNRSTVDVFDPRPASSSPVCHCLTDLLCHISPGFKQALSALRARPQPSPAEVMPTPYRTLSWLGPPSASHRNTLSRLGLDPQSEGQAPDWNEELQAARDLPQRNLEERLQRDRALLQVNSAFVWAVAQGAETVVDGCVEPISGSPDDPAFLWGGLFMSQGGAGVPLGGERGRRAAQRLELSGIQSYSDLEGALQGLHTLPTAVVDYRGIRLSAQGLAPGLEVPEQSQGPSAPARGVLYGVGAGPQESPHRRHLLELLAQAAKGLSLQRHAVIGPNGHQVPLFTALDAKGLLGADGRFYLLDLFRTLPADANYCPEGGKPREEEEEGKDGWPEKYQITTGLPKSFAHGLCRLRPELLQAFIQNKQSQFTQRCKERMEENGGVEECVKAGDSRGTDAVRGACKDVGSVSDIIFEMRFNPSVFSPDVAFPKIDSEAIRLQERLLREAAASIITQQIPAFIKGCLQGSEVPLDAATLKQALHQKGINLRYLGQLTKAISQSEKKEQLRHIMRLAVGEAVVRSARRIFNNFLQGVEMSSVAAAVSHFLCCLLVAHYSSSPSGEEPKKRSRRRGRGGAASENAAWSALTGAELWTLICQDAAEAYDITNGLGSTADHLVETYGLQKVSLLREFSLKTGIQLRLREYFFDNRTKAPIGSDDVLNVFPVVKHITMTTHDASRAFQAAQSSIQKGMMDQAYERLKEATYLFGRVCDDLNPEACSCLSLLARVAYLQALPAEARSVQLKAVVISERVLGFDHPNTIQQYARLAVYVFAGGEAALAQRCLFRARLLMLTVHGEDHPYTATLDSCLGLILPSEQAGQFLQSALKINTSFFGPTSVHTALSQHLLSQWMCGVGDYRSAMKHEKEALSAFTNLYGEDHPQRRCSYEYLRSITQQAVRVERSLRQGGDPLTAEGQSLSPSTETVLEQLALVTGIRTPSHSDRLLEFKQQLMKQREAERAASKAADAKIHNTSRETVNGEAPETSEREVEEAGAVQDTINVNQEELPEEDDQGENTVNNQTVNSHQLATEGTIQNNPVIQSGEVVKSCERDGHEHRISPEDADLMSTEEVETKPVIACIDESQTQNGGLVSEGNKSDRKVEIANEKTGSDQVCSVNGTLSTNEKTGSDQVCSVNGTLSTNEKTGSDQVCSVNGTLSANEKTGSDQVCSVNGTLSANEKTGSDQVCSVNGTLSTNDDQSSQLQEVVGETSITISKVNLVTAEGKMLANGTVLSEGGLSEEQTILKRLAE</sequence>
<evidence type="ECO:0000259" key="3">
    <source>
        <dbReference type="PROSITE" id="PS51823"/>
    </source>
</evidence>
<protein>
    <recommendedName>
        <fullName evidence="3">Clu domain-containing protein</fullName>
    </recommendedName>
</protein>
<accession>A0A3P8Y3W7</accession>
<dbReference type="GO" id="GO:0003729">
    <property type="term" value="F:mRNA binding"/>
    <property type="evidence" value="ECO:0007669"/>
    <property type="project" value="TreeGrafter"/>
</dbReference>
<reference evidence="4" key="3">
    <citation type="submission" date="2025-08" db="UniProtKB">
        <authorList>
            <consortium name="Ensembl"/>
        </authorList>
    </citation>
    <scope>IDENTIFICATION</scope>
</reference>